<feature type="domain" description="RING-type" evidence="9">
    <location>
        <begin position="47"/>
        <end position="88"/>
    </location>
</feature>
<evidence type="ECO:0000256" key="8">
    <source>
        <dbReference type="PROSITE-ProRule" id="PRU00175"/>
    </source>
</evidence>
<keyword evidence="7" id="KW-0472">Membrane</keyword>
<dbReference type="Pfam" id="PF13639">
    <property type="entry name" value="zf-RING_2"/>
    <property type="match status" value="1"/>
</dbReference>
<evidence type="ECO:0000256" key="2">
    <source>
        <dbReference type="ARBA" id="ARBA00022692"/>
    </source>
</evidence>
<accession>A0A5N6VVK7</accession>
<evidence type="ECO:0000313" key="11">
    <source>
        <dbReference type="Proteomes" id="UP000325433"/>
    </source>
</evidence>
<comment type="subcellular location">
    <subcellularLocation>
        <location evidence="1">Membrane</location>
    </subcellularLocation>
</comment>
<sequence>MTSNRLRNSSPTERGVLAARELLLAQMPCYFGMQDALTNAGELPETCPLCWELLGPMASYRLLPCGHIFHLPCIDFWLCSQDTRCPLCCRSFYYLRRPRATYIAIKPSATWKMLGIKSLLKSLKARCRRTILYHWEARARL</sequence>
<dbReference type="EMBL" id="ML738346">
    <property type="protein sequence ID" value="KAE8311110.1"/>
    <property type="molecule type" value="Genomic_DNA"/>
</dbReference>
<dbReference type="InterPro" id="IPR013083">
    <property type="entry name" value="Znf_RING/FYVE/PHD"/>
</dbReference>
<dbReference type="PANTHER" id="PTHR46539">
    <property type="entry name" value="E3 UBIQUITIN-PROTEIN LIGASE ATL42"/>
    <property type="match status" value="1"/>
</dbReference>
<evidence type="ECO:0000256" key="1">
    <source>
        <dbReference type="ARBA" id="ARBA00004370"/>
    </source>
</evidence>
<evidence type="ECO:0000256" key="4">
    <source>
        <dbReference type="ARBA" id="ARBA00022771"/>
    </source>
</evidence>
<dbReference type="SUPFAM" id="SSF57850">
    <property type="entry name" value="RING/U-box"/>
    <property type="match status" value="1"/>
</dbReference>
<keyword evidence="4 8" id="KW-0863">Zinc-finger</keyword>
<keyword evidence="2" id="KW-0812">Transmembrane</keyword>
<dbReference type="SMART" id="SM00184">
    <property type="entry name" value="RING"/>
    <property type="match status" value="1"/>
</dbReference>
<dbReference type="Proteomes" id="UP000325433">
    <property type="component" value="Unassembled WGS sequence"/>
</dbReference>
<evidence type="ECO:0000256" key="6">
    <source>
        <dbReference type="ARBA" id="ARBA00022989"/>
    </source>
</evidence>
<dbReference type="CDD" id="cd16448">
    <property type="entry name" value="RING-H2"/>
    <property type="match status" value="1"/>
</dbReference>
<reference evidence="11" key="1">
    <citation type="submission" date="2019-04" db="EMBL/GenBank/DDBJ databases">
        <title>Friends and foes A comparative genomics studyof 23 Aspergillus species from section Flavi.</title>
        <authorList>
            <consortium name="DOE Joint Genome Institute"/>
            <person name="Kjaerbolling I."/>
            <person name="Vesth T."/>
            <person name="Frisvad J.C."/>
            <person name="Nybo J.L."/>
            <person name="Theobald S."/>
            <person name="Kildgaard S."/>
            <person name="Isbrandt T."/>
            <person name="Kuo A."/>
            <person name="Sato A."/>
            <person name="Lyhne E.K."/>
            <person name="Kogle M.E."/>
            <person name="Wiebenga A."/>
            <person name="Kun R.S."/>
            <person name="Lubbers R.J."/>
            <person name="Makela M.R."/>
            <person name="Barry K."/>
            <person name="Chovatia M."/>
            <person name="Clum A."/>
            <person name="Daum C."/>
            <person name="Haridas S."/>
            <person name="He G."/>
            <person name="LaButti K."/>
            <person name="Lipzen A."/>
            <person name="Mondo S."/>
            <person name="Riley R."/>
            <person name="Salamov A."/>
            <person name="Simmons B.A."/>
            <person name="Magnuson J.K."/>
            <person name="Henrissat B."/>
            <person name="Mortensen U.H."/>
            <person name="Larsen T.O."/>
            <person name="Devries R.P."/>
            <person name="Grigoriev I.V."/>
            <person name="Machida M."/>
            <person name="Baker S.E."/>
            <person name="Andersen M.R."/>
        </authorList>
    </citation>
    <scope>NUCLEOTIDE SEQUENCE [LARGE SCALE GENOMIC DNA]</scope>
    <source>
        <strain evidence="11">CBS 130015</strain>
    </source>
</reference>
<keyword evidence="3" id="KW-0479">Metal-binding</keyword>
<dbReference type="InterPro" id="IPR001841">
    <property type="entry name" value="Znf_RING"/>
</dbReference>
<proteinExistence type="predicted"/>
<dbReference type="PROSITE" id="PS50089">
    <property type="entry name" value="ZF_RING_2"/>
    <property type="match status" value="1"/>
</dbReference>
<evidence type="ECO:0000259" key="9">
    <source>
        <dbReference type="PROSITE" id="PS50089"/>
    </source>
</evidence>
<evidence type="ECO:0000313" key="10">
    <source>
        <dbReference type="EMBL" id="KAE8311110.1"/>
    </source>
</evidence>
<keyword evidence="6" id="KW-1133">Transmembrane helix</keyword>
<gene>
    <name evidence="10" type="ORF">BDV41DRAFT_543014</name>
</gene>
<evidence type="ECO:0000256" key="5">
    <source>
        <dbReference type="ARBA" id="ARBA00022833"/>
    </source>
</evidence>
<dbReference type="GO" id="GO:0016020">
    <property type="term" value="C:membrane"/>
    <property type="evidence" value="ECO:0007669"/>
    <property type="project" value="UniProtKB-SubCell"/>
</dbReference>
<dbReference type="Gene3D" id="3.30.40.10">
    <property type="entry name" value="Zinc/RING finger domain, C3HC4 (zinc finger)"/>
    <property type="match status" value="1"/>
</dbReference>
<dbReference type="AlphaFoldDB" id="A0A5N6VVK7"/>
<evidence type="ECO:0000256" key="3">
    <source>
        <dbReference type="ARBA" id="ARBA00022723"/>
    </source>
</evidence>
<dbReference type="PANTHER" id="PTHR46539:SF1">
    <property type="entry name" value="E3 UBIQUITIN-PROTEIN LIGASE ATL42"/>
    <property type="match status" value="1"/>
</dbReference>
<protein>
    <recommendedName>
        <fullName evidence="9">RING-type domain-containing protein</fullName>
    </recommendedName>
</protein>
<keyword evidence="11" id="KW-1185">Reference proteome</keyword>
<organism evidence="10 11">
    <name type="scientific">Aspergillus transmontanensis</name>
    <dbReference type="NCBI Taxonomy" id="1034304"/>
    <lineage>
        <taxon>Eukaryota</taxon>
        <taxon>Fungi</taxon>
        <taxon>Dikarya</taxon>
        <taxon>Ascomycota</taxon>
        <taxon>Pezizomycotina</taxon>
        <taxon>Eurotiomycetes</taxon>
        <taxon>Eurotiomycetidae</taxon>
        <taxon>Eurotiales</taxon>
        <taxon>Aspergillaceae</taxon>
        <taxon>Aspergillus</taxon>
        <taxon>Aspergillus subgen. Circumdati</taxon>
    </lineage>
</organism>
<name>A0A5N6VVK7_9EURO</name>
<evidence type="ECO:0000256" key="7">
    <source>
        <dbReference type="ARBA" id="ARBA00023136"/>
    </source>
</evidence>
<dbReference type="GO" id="GO:0008270">
    <property type="term" value="F:zinc ion binding"/>
    <property type="evidence" value="ECO:0007669"/>
    <property type="project" value="UniProtKB-KW"/>
</dbReference>
<keyword evidence="5" id="KW-0862">Zinc</keyword>